<evidence type="ECO:0000313" key="9">
    <source>
        <dbReference type="Ensembl" id="ENSPSNP00000025944.1"/>
    </source>
</evidence>
<keyword evidence="10" id="KW-1185">Reference proteome</keyword>
<protein>
    <recommendedName>
        <fullName evidence="3">Glutaredoxin-1</fullName>
    </recommendedName>
</protein>
<evidence type="ECO:0000256" key="3">
    <source>
        <dbReference type="ARBA" id="ARBA00013662"/>
    </source>
</evidence>
<gene>
    <name evidence="9" type="primary">LOC116743272</name>
</gene>
<dbReference type="PANTHER" id="PTHR46185:SF1">
    <property type="entry name" value="GLUTAREDOXIN-1"/>
    <property type="match status" value="1"/>
</dbReference>
<dbReference type="PRINTS" id="PR00160">
    <property type="entry name" value="GLUTAREDOXIN"/>
</dbReference>
<dbReference type="Gene3D" id="3.40.30.10">
    <property type="entry name" value="Glutaredoxin"/>
    <property type="match status" value="1"/>
</dbReference>
<proteinExistence type="inferred from homology"/>
<dbReference type="GO" id="GO:0005739">
    <property type="term" value="C:mitochondrion"/>
    <property type="evidence" value="ECO:0007669"/>
    <property type="project" value="TreeGrafter"/>
</dbReference>
<dbReference type="InterPro" id="IPR047185">
    <property type="entry name" value="GLRX1"/>
</dbReference>
<evidence type="ECO:0000256" key="4">
    <source>
        <dbReference type="ARBA" id="ARBA00022448"/>
    </source>
</evidence>
<keyword evidence="6" id="KW-1015">Disulfide bond</keyword>
<keyword evidence="5" id="KW-0249">Electron transport</keyword>
<dbReference type="GeneTree" id="ENSGT00900000141068"/>
<comment type="function">
    <text evidence="1">Has a glutathione-disulfide oxidoreductase activity in the presence of NADPH and glutathione reductase. Reduces low molecular weight disulfides and proteins.</text>
</comment>
<dbReference type="PROSITE" id="PS00195">
    <property type="entry name" value="GLUTAREDOXIN_1"/>
    <property type="match status" value="1"/>
</dbReference>
<evidence type="ECO:0000256" key="2">
    <source>
        <dbReference type="ARBA" id="ARBA00007787"/>
    </source>
</evidence>
<dbReference type="GeneID" id="116743272"/>
<dbReference type="PANTHER" id="PTHR46185">
    <property type="entry name" value="GLUTAREDOXIN-1"/>
    <property type="match status" value="1"/>
</dbReference>
<dbReference type="AlphaFoldDB" id="A0A8C9CYW3"/>
<keyword evidence="4" id="KW-0813">Transport</keyword>
<reference evidence="9" key="1">
    <citation type="submission" date="2019-08" db="EMBL/GenBank/DDBJ databases">
        <title>Phocoena sinus (Vaquita) genome, mPhoSin1, primary haplotype.</title>
        <authorList>
            <person name="Morin P."/>
            <person name="Mountcastle J."/>
            <person name="Fungtammasan C."/>
            <person name="Rhie A."/>
            <person name="Rojas-Bracho L."/>
            <person name="Smith C.R."/>
            <person name="Taylor B.L."/>
            <person name="Gulland F.M.D."/>
            <person name="Musser W."/>
            <person name="Houck M."/>
            <person name="Haase B."/>
            <person name="Paez S."/>
            <person name="Howe K."/>
            <person name="Torrance J."/>
            <person name="Formenti G."/>
            <person name="Phillippy A."/>
            <person name="Ryder O."/>
            <person name="Jarvis E.D."/>
            <person name="Fedrigo O."/>
        </authorList>
    </citation>
    <scope>NUCLEOTIDE SEQUENCE [LARGE SCALE GENOMIC DNA]</scope>
</reference>
<evidence type="ECO:0000256" key="5">
    <source>
        <dbReference type="ARBA" id="ARBA00022982"/>
    </source>
</evidence>
<evidence type="ECO:0000259" key="8">
    <source>
        <dbReference type="Pfam" id="PF00462"/>
    </source>
</evidence>
<evidence type="ECO:0000313" key="10">
    <source>
        <dbReference type="Proteomes" id="UP000694554"/>
    </source>
</evidence>
<dbReference type="GO" id="GO:0015038">
    <property type="term" value="F:glutathione disulfide oxidoreductase activity"/>
    <property type="evidence" value="ECO:0007669"/>
    <property type="project" value="TreeGrafter"/>
</dbReference>
<dbReference type="RefSeq" id="XP_032467532.1">
    <property type="nucleotide sequence ID" value="XM_032611641.1"/>
</dbReference>
<reference evidence="9" key="3">
    <citation type="submission" date="2025-09" db="UniProtKB">
        <authorList>
            <consortium name="Ensembl"/>
        </authorList>
    </citation>
    <scope>IDENTIFICATION</scope>
</reference>
<dbReference type="Pfam" id="PF00462">
    <property type="entry name" value="Glutaredoxin"/>
    <property type="match status" value="1"/>
</dbReference>
<dbReference type="InterPro" id="IPR036249">
    <property type="entry name" value="Thioredoxin-like_sf"/>
</dbReference>
<dbReference type="Ensembl" id="ENSPSNT00000029156.1">
    <property type="protein sequence ID" value="ENSPSNP00000025944.1"/>
    <property type="gene ID" value="ENSPSNG00000018901.1"/>
</dbReference>
<feature type="domain" description="Glutaredoxin" evidence="8">
    <location>
        <begin position="15"/>
        <end position="80"/>
    </location>
</feature>
<organism evidence="9 10">
    <name type="scientific">Phocoena sinus</name>
    <name type="common">Vaquita</name>
    <dbReference type="NCBI Taxonomy" id="42100"/>
    <lineage>
        <taxon>Eukaryota</taxon>
        <taxon>Metazoa</taxon>
        <taxon>Chordata</taxon>
        <taxon>Craniata</taxon>
        <taxon>Vertebrata</taxon>
        <taxon>Euteleostomi</taxon>
        <taxon>Mammalia</taxon>
        <taxon>Eutheria</taxon>
        <taxon>Laurasiatheria</taxon>
        <taxon>Artiodactyla</taxon>
        <taxon>Whippomorpha</taxon>
        <taxon>Cetacea</taxon>
        <taxon>Odontoceti</taxon>
        <taxon>Phocoenidae</taxon>
        <taxon>Phocoena</taxon>
    </lineage>
</organism>
<dbReference type="PROSITE" id="PS51354">
    <property type="entry name" value="GLUTAREDOXIN_2"/>
    <property type="match status" value="1"/>
</dbReference>
<dbReference type="Proteomes" id="UP000694554">
    <property type="component" value="Chromosome 18"/>
</dbReference>
<reference evidence="9" key="2">
    <citation type="submission" date="2025-08" db="UniProtKB">
        <authorList>
            <consortium name="Ensembl"/>
        </authorList>
    </citation>
    <scope>IDENTIFICATION</scope>
</reference>
<accession>A0A8C9CYW3</accession>
<dbReference type="NCBIfam" id="TIGR02180">
    <property type="entry name" value="GRX_euk"/>
    <property type="match status" value="1"/>
</dbReference>
<dbReference type="SUPFAM" id="SSF52833">
    <property type="entry name" value="Thioredoxin-like"/>
    <property type="match status" value="1"/>
</dbReference>
<sequence>MAQAFVNSKIQPGKVVVFIIPTCPYCRRAQELLSKLSFKQELSEFVDITAHGDTYDIQDYLQQLTGARTVPRVFIGKECIGGCRDLVNTHEKGELLTRLKQIRALQ</sequence>
<evidence type="ECO:0000256" key="1">
    <source>
        <dbReference type="ARBA" id="ARBA00002549"/>
    </source>
</evidence>
<keyword evidence="7" id="KW-0676">Redox-active center</keyword>
<evidence type="ECO:0000256" key="7">
    <source>
        <dbReference type="ARBA" id="ARBA00023284"/>
    </source>
</evidence>
<comment type="similarity">
    <text evidence="2">Belongs to the glutaredoxin family.</text>
</comment>
<dbReference type="InterPro" id="IPR002109">
    <property type="entry name" value="Glutaredoxin"/>
</dbReference>
<evidence type="ECO:0000256" key="6">
    <source>
        <dbReference type="ARBA" id="ARBA00023157"/>
    </source>
</evidence>
<dbReference type="InterPro" id="IPR011767">
    <property type="entry name" value="GLR_AS"/>
</dbReference>
<dbReference type="KEGG" id="psiu:116743272"/>
<dbReference type="CDD" id="cd03419">
    <property type="entry name" value="GRX_GRXh_1_2_like"/>
    <property type="match status" value="1"/>
</dbReference>
<dbReference type="InterPro" id="IPR014025">
    <property type="entry name" value="Glutaredoxin_subgr"/>
</dbReference>
<dbReference type="InterPro" id="IPR011899">
    <property type="entry name" value="Glutaredoxin_euk/vir"/>
</dbReference>
<name>A0A8C9CYW3_PHOSS</name>